<dbReference type="PRINTS" id="PR00032">
    <property type="entry name" value="HTHARAC"/>
</dbReference>
<dbReference type="Gene3D" id="1.10.10.60">
    <property type="entry name" value="Homeodomain-like"/>
    <property type="match status" value="2"/>
</dbReference>
<dbReference type="PROSITE" id="PS01124">
    <property type="entry name" value="HTH_ARAC_FAMILY_2"/>
    <property type="match status" value="1"/>
</dbReference>
<dbReference type="Proteomes" id="UP000595823">
    <property type="component" value="Chromosome"/>
</dbReference>
<dbReference type="PROSITE" id="PS00041">
    <property type="entry name" value="HTH_ARAC_FAMILY_1"/>
    <property type="match status" value="1"/>
</dbReference>
<dbReference type="InterPro" id="IPR009057">
    <property type="entry name" value="Homeodomain-like_sf"/>
</dbReference>
<dbReference type="GO" id="GO:0043565">
    <property type="term" value="F:sequence-specific DNA binding"/>
    <property type="evidence" value="ECO:0007669"/>
    <property type="project" value="InterPro"/>
</dbReference>
<dbReference type="InterPro" id="IPR018060">
    <property type="entry name" value="HTH_AraC"/>
</dbReference>
<proteinExistence type="predicted"/>
<dbReference type="InterPro" id="IPR050959">
    <property type="entry name" value="MarA-like"/>
</dbReference>
<reference evidence="5 6" key="1">
    <citation type="submission" date="2020-06" db="EMBL/GenBank/DDBJ databases">
        <title>Genomic analysis of Salicibibacter sp. NKC5-3.</title>
        <authorList>
            <person name="Oh Y.J."/>
        </authorList>
    </citation>
    <scope>NUCLEOTIDE SEQUENCE [LARGE SCALE GENOMIC DNA]</scope>
    <source>
        <strain evidence="5 6">NKC5-3</strain>
    </source>
</reference>
<evidence type="ECO:0000256" key="1">
    <source>
        <dbReference type="ARBA" id="ARBA00023015"/>
    </source>
</evidence>
<dbReference type="EMBL" id="CP054705">
    <property type="protein sequence ID" value="QQK75584.1"/>
    <property type="molecule type" value="Genomic_DNA"/>
</dbReference>
<name>A0A7T7CB46_9BACI</name>
<dbReference type="SUPFAM" id="SSF46689">
    <property type="entry name" value="Homeodomain-like"/>
    <property type="match status" value="2"/>
</dbReference>
<protein>
    <submittedName>
        <fullName evidence="5">Helix-turn-helix transcriptional regulator</fullName>
    </submittedName>
</protein>
<keyword evidence="1" id="KW-0805">Transcription regulation</keyword>
<evidence type="ECO:0000259" key="4">
    <source>
        <dbReference type="PROSITE" id="PS01124"/>
    </source>
</evidence>
<gene>
    <name evidence="5" type="ORF">HUG15_08405</name>
</gene>
<dbReference type="Pfam" id="PF12833">
    <property type="entry name" value="HTH_18"/>
    <property type="match status" value="1"/>
</dbReference>
<keyword evidence="3" id="KW-0804">Transcription</keyword>
<sequence>MSYQEHEKTIQEALNFIEQHLTDHMQLSSLAKHVGYSKFHFHRIFRKIIGKSVVDYIRERRMTRAAEDLIATDQRVIDIALRYRFGSQESFTKAFKKGYDMAPGRYRKLLRKLIDEEESNVVKNSNAPAGWIMTGEPMNLSI</sequence>
<evidence type="ECO:0000256" key="3">
    <source>
        <dbReference type="ARBA" id="ARBA00023163"/>
    </source>
</evidence>
<dbReference type="InterPro" id="IPR018062">
    <property type="entry name" value="HTH_AraC-typ_CS"/>
</dbReference>
<evidence type="ECO:0000256" key="2">
    <source>
        <dbReference type="ARBA" id="ARBA00023125"/>
    </source>
</evidence>
<feature type="domain" description="HTH araC/xylS-type" evidence="4">
    <location>
        <begin position="11"/>
        <end position="109"/>
    </location>
</feature>
<dbReference type="RefSeq" id="WP_200128221.1">
    <property type="nucleotide sequence ID" value="NZ_CP054705.1"/>
</dbReference>
<dbReference type="SMART" id="SM00342">
    <property type="entry name" value="HTH_ARAC"/>
    <property type="match status" value="1"/>
</dbReference>
<dbReference type="GO" id="GO:0003700">
    <property type="term" value="F:DNA-binding transcription factor activity"/>
    <property type="evidence" value="ECO:0007669"/>
    <property type="project" value="InterPro"/>
</dbReference>
<keyword evidence="6" id="KW-1185">Reference proteome</keyword>
<keyword evidence="2" id="KW-0238">DNA-binding</keyword>
<evidence type="ECO:0000313" key="5">
    <source>
        <dbReference type="EMBL" id="QQK75584.1"/>
    </source>
</evidence>
<dbReference type="PANTHER" id="PTHR47504:SF6">
    <property type="entry name" value="ARAC-FAMILY TRANSCRIPTIONAL REGULATOR"/>
    <property type="match status" value="1"/>
</dbReference>
<dbReference type="InterPro" id="IPR020449">
    <property type="entry name" value="Tscrpt_reg_AraC-type_HTH"/>
</dbReference>
<dbReference type="KEGG" id="scia:HUG15_08405"/>
<dbReference type="AlphaFoldDB" id="A0A7T7CB46"/>
<evidence type="ECO:0000313" key="6">
    <source>
        <dbReference type="Proteomes" id="UP000595823"/>
    </source>
</evidence>
<dbReference type="PANTHER" id="PTHR47504">
    <property type="entry name" value="RIGHT ORIGIN-BINDING PROTEIN"/>
    <property type="match status" value="1"/>
</dbReference>
<organism evidence="5 6">
    <name type="scientific">Salicibibacter cibarius</name>
    <dbReference type="NCBI Taxonomy" id="2743000"/>
    <lineage>
        <taxon>Bacteria</taxon>
        <taxon>Bacillati</taxon>
        <taxon>Bacillota</taxon>
        <taxon>Bacilli</taxon>
        <taxon>Bacillales</taxon>
        <taxon>Bacillaceae</taxon>
        <taxon>Salicibibacter</taxon>
    </lineage>
</organism>
<accession>A0A7T7CB46</accession>